<feature type="chain" id="PRO_5002098979" evidence="1">
    <location>
        <begin position="20"/>
        <end position="164"/>
    </location>
</feature>
<feature type="signal peptide" evidence="1">
    <location>
        <begin position="1"/>
        <end position="19"/>
    </location>
</feature>
<dbReference type="CDD" id="cd20753">
    <property type="entry name" value="cyt_P460_Mc-like"/>
    <property type="match status" value="1"/>
</dbReference>
<evidence type="ECO:0000313" key="3">
    <source>
        <dbReference type="EMBL" id="AJE04099.1"/>
    </source>
</evidence>
<feature type="domain" description="Cytochrome P460" evidence="2">
    <location>
        <begin position="35"/>
        <end position="158"/>
    </location>
</feature>
<keyword evidence="1" id="KW-0732">Signal</keyword>
<reference evidence="3 4" key="1">
    <citation type="journal article" date="2015" name="Genome Announc.">
        <title>Complete Genome of Geobacter pickeringii G13T, a Metal-Reducing Isolate from Sedimentary Kaolin Deposits.</title>
        <authorList>
            <person name="Badalamenti J.P."/>
            <person name="Bond D.R."/>
        </authorList>
    </citation>
    <scope>NUCLEOTIDE SEQUENCE [LARGE SCALE GENOMIC DNA]</scope>
    <source>
        <strain evidence="3 4">G13</strain>
    </source>
</reference>
<dbReference type="STRING" id="345632.GPICK_12670"/>
<keyword evidence="4" id="KW-1185">Reference proteome</keyword>
<dbReference type="InterPro" id="IPR038142">
    <property type="entry name" value="Cytochrome_P460_sp"/>
</dbReference>
<sequence>MKRILAAIALTLAGTAATGADQLPMAPNGIAYLTGYRSWEAVAPSWRDDKGQIRIILGNPTAMAALRQGTRPFPDGTTFAKLAWSAKKHPKFPVATVPDTFVQVEFMVKDGAKYKTTGGWGFARFVGNTLRPYGKDPSFVQECFGCHTPVKDNDFVFTHLAPIP</sequence>
<dbReference type="Gene3D" id="3.50.70.20">
    <property type="entry name" value="Cytochrome P460"/>
    <property type="match status" value="1"/>
</dbReference>
<dbReference type="OrthoDB" id="511546at2"/>
<dbReference type="Pfam" id="PF16694">
    <property type="entry name" value="Cytochrome_P460"/>
    <property type="match status" value="1"/>
</dbReference>
<evidence type="ECO:0000256" key="1">
    <source>
        <dbReference type="SAM" id="SignalP"/>
    </source>
</evidence>
<gene>
    <name evidence="3" type="ORF">GPICK_12670</name>
</gene>
<evidence type="ECO:0000259" key="2">
    <source>
        <dbReference type="Pfam" id="PF16694"/>
    </source>
</evidence>
<protein>
    <submittedName>
        <fullName evidence="3">Cytochrome P460</fullName>
    </submittedName>
</protein>
<name>A0A0B5BG35_9BACT</name>
<organism evidence="3 4">
    <name type="scientific">Geobacter pickeringii</name>
    <dbReference type="NCBI Taxonomy" id="345632"/>
    <lineage>
        <taxon>Bacteria</taxon>
        <taxon>Pseudomonadati</taxon>
        <taxon>Thermodesulfobacteriota</taxon>
        <taxon>Desulfuromonadia</taxon>
        <taxon>Geobacterales</taxon>
        <taxon>Geobacteraceae</taxon>
        <taxon>Geobacter</taxon>
    </lineage>
</organism>
<proteinExistence type="predicted"/>
<accession>A0A0B5BG35</accession>
<dbReference type="AlphaFoldDB" id="A0A0B5BG35"/>
<dbReference type="KEGG" id="gpi:GPICK_12670"/>
<dbReference type="RefSeq" id="WP_039743795.1">
    <property type="nucleotide sequence ID" value="NZ_CP009788.1"/>
</dbReference>
<dbReference type="Proteomes" id="UP000057609">
    <property type="component" value="Chromosome"/>
</dbReference>
<dbReference type="HOGENOM" id="CLU_106310_2_0_7"/>
<evidence type="ECO:0000313" key="4">
    <source>
        <dbReference type="Proteomes" id="UP000057609"/>
    </source>
</evidence>
<dbReference type="InterPro" id="IPR032033">
    <property type="entry name" value="Cytochrome_P460"/>
</dbReference>
<dbReference type="EMBL" id="CP009788">
    <property type="protein sequence ID" value="AJE04099.1"/>
    <property type="molecule type" value="Genomic_DNA"/>
</dbReference>